<reference evidence="4" key="1">
    <citation type="journal article" date="2019" name="Int. J. Syst. Evol. Microbiol.">
        <title>The Global Catalogue of Microorganisms (GCM) 10K type strain sequencing project: providing services to taxonomists for standard genome sequencing and annotation.</title>
        <authorList>
            <consortium name="The Broad Institute Genomics Platform"/>
            <consortium name="The Broad Institute Genome Sequencing Center for Infectious Disease"/>
            <person name="Wu L."/>
            <person name="Ma J."/>
        </authorList>
    </citation>
    <scope>NUCLEOTIDE SEQUENCE [LARGE SCALE GENOMIC DNA]</scope>
    <source>
        <strain evidence="4">JCM 16231</strain>
    </source>
</reference>
<accession>A0ABP3VEZ8</accession>
<organism evidence="3 4">
    <name type="scientific">Psychroflexus lacisalsi</name>
    <dbReference type="NCBI Taxonomy" id="503928"/>
    <lineage>
        <taxon>Bacteria</taxon>
        <taxon>Pseudomonadati</taxon>
        <taxon>Bacteroidota</taxon>
        <taxon>Flavobacteriia</taxon>
        <taxon>Flavobacteriales</taxon>
        <taxon>Flavobacteriaceae</taxon>
        <taxon>Psychroflexus</taxon>
    </lineage>
</organism>
<gene>
    <name evidence="3" type="ORF">GCM10009433_05680</name>
</gene>
<sequence>MAQHNELGKSGEKDAVNFLRAKGYEILETNFVYDKAEVDIIAKSGEFLIVVEVKTRSTPDFGDPQDFVKPAQIKRLVKAVDYYINEKDLNLEVRFDIVAIIKNKLGKRIEHLEDAFYYFE</sequence>
<dbReference type="Gene3D" id="3.40.1350.10">
    <property type="match status" value="1"/>
</dbReference>
<dbReference type="InterPro" id="IPR003509">
    <property type="entry name" value="UPF0102_YraN-like"/>
</dbReference>
<evidence type="ECO:0000313" key="4">
    <source>
        <dbReference type="Proteomes" id="UP001500185"/>
    </source>
</evidence>
<dbReference type="InterPro" id="IPR011856">
    <property type="entry name" value="tRNA_endonuc-like_dom_sf"/>
</dbReference>
<evidence type="ECO:0000256" key="1">
    <source>
        <dbReference type="ARBA" id="ARBA00006738"/>
    </source>
</evidence>
<evidence type="ECO:0000313" key="3">
    <source>
        <dbReference type="EMBL" id="GAA0753465.1"/>
    </source>
</evidence>
<protein>
    <recommendedName>
        <fullName evidence="2">UPF0102 protein GCM10009433_05680</fullName>
    </recommendedName>
</protein>
<evidence type="ECO:0000256" key="2">
    <source>
        <dbReference type="HAMAP-Rule" id="MF_00048"/>
    </source>
</evidence>
<dbReference type="InterPro" id="IPR011335">
    <property type="entry name" value="Restrct_endonuc-II-like"/>
</dbReference>
<dbReference type="PANTHER" id="PTHR34039">
    <property type="entry name" value="UPF0102 PROTEIN YRAN"/>
    <property type="match status" value="1"/>
</dbReference>
<dbReference type="Pfam" id="PF02021">
    <property type="entry name" value="UPF0102"/>
    <property type="match status" value="1"/>
</dbReference>
<dbReference type="HAMAP" id="MF_00048">
    <property type="entry name" value="UPF0102"/>
    <property type="match status" value="1"/>
</dbReference>
<comment type="caution">
    <text evidence="3">The sequence shown here is derived from an EMBL/GenBank/DDBJ whole genome shotgun (WGS) entry which is preliminary data.</text>
</comment>
<name>A0ABP3VEZ8_9FLAO</name>
<dbReference type="Proteomes" id="UP001500185">
    <property type="component" value="Unassembled WGS sequence"/>
</dbReference>
<dbReference type="RefSeq" id="WP_224453127.1">
    <property type="nucleotide sequence ID" value="NZ_BAAAGG010000005.1"/>
</dbReference>
<dbReference type="EMBL" id="BAAAGG010000005">
    <property type="protein sequence ID" value="GAA0753465.1"/>
    <property type="molecule type" value="Genomic_DNA"/>
</dbReference>
<keyword evidence="4" id="KW-1185">Reference proteome</keyword>
<comment type="similarity">
    <text evidence="1 2">Belongs to the UPF0102 family.</text>
</comment>
<dbReference type="NCBIfam" id="NF009150">
    <property type="entry name" value="PRK12497.1-3"/>
    <property type="match status" value="1"/>
</dbReference>
<proteinExistence type="inferred from homology"/>
<dbReference type="CDD" id="cd20736">
    <property type="entry name" value="PoNe_Nuclease"/>
    <property type="match status" value="1"/>
</dbReference>
<dbReference type="SUPFAM" id="SSF52980">
    <property type="entry name" value="Restriction endonuclease-like"/>
    <property type="match status" value="1"/>
</dbReference>
<dbReference type="PANTHER" id="PTHR34039:SF1">
    <property type="entry name" value="UPF0102 PROTEIN YRAN"/>
    <property type="match status" value="1"/>
</dbReference>